<comment type="caution">
    <text evidence="1">The sequence shown here is derived from an EMBL/GenBank/DDBJ whole genome shotgun (WGS) entry which is preliminary data.</text>
</comment>
<evidence type="ECO:0000313" key="2">
    <source>
        <dbReference type="Proteomes" id="UP001184614"/>
    </source>
</evidence>
<name>A0ABU1M4X3_9HYPH</name>
<accession>A0ABU1M4X3</accession>
<reference evidence="1 2" key="1">
    <citation type="submission" date="2023-07" db="EMBL/GenBank/DDBJ databases">
        <title>Sorghum-associated microbial communities from plants grown in Nebraska, USA.</title>
        <authorList>
            <person name="Schachtman D."/>
        </authorList>
    </citation>
    <scope>NUCLEOTIDE SEQUENCE [LARGE SCALE GENOMIC DNA]</scope>
    <source>
        <strain evidence="1 2">DS1730</strain>
    </source>
</reference>
<evidence type="ECO:0000313" key="1">
    <source>
        <dbReference type="EMBL" id="MDR6431047.1"/>
    </source>
</evidence>
<organism evidence="1 2">
    <name type="scientific">Brucella pseudogrignonensis</name>
    <dbReference type="NCBI Taxonomy" id="419475"/>
    <lineage>
        <taxon>Bacteria</taxon>
        <taxon>Pseudomonadati</taxon>
        <taxon>Pseudomonadota</taxon>
        <taxon>Alphaproteobacteria</taxon>
        <taxon>Hyphomicrobiales</taxon>
        <taxon>Brucellaceae</taxon>
        <taxon>Brucella/Ochrobactrum group</taxon>
        <taxon>Brucella</taxon>
    </lineage>
</organism>
<sequence>MMGVQSEKFLNTVRGKVLVGHATSQEILKVFEHLDALENFLDDRDGDDAFGTEGWRHAIGIPS</sequence>
<gene>
    <name evidence="1" type="ORF">J2782_000752</name>
</gene>
<dbReference type="Proteomes" id="UP001184614">
    <property type="component" value="Unassembled WGS sequence"/>
</dbReference>
<dbReference type="RefSeq" id="WP_310010243.1">
    <property type="nucleotide sequence ID" value="NZ_JAVDQT010000001.1"/>
</dbReference>
<dbReference type="EMBL" id="JAVDQT010000001">
    <property type="protein sequence ID" value="MDR6431047.1"/>
    <property type="molecule type" value="Genomic_DNA"/>
</dbReference>
<protein>
    <submittedName>
        <fullName evidence="1">Uncharacterized protein</fullName>
    </submittedName>
</protein>
<keyword evidence="2" id="KW-1185">Reference proteome</keyword>
<proteinExistence type="predicted"/>